<comment type="caution">
    <text evidence="2">The sequence shown here is derived from an EMBL/GenBank/DDBJ whole genome shotgun (WGS) entry which is preliminary data.</text>
</comment>
<evidence type="ECO:0000313" key="2">
    <source>
        <dbReference type="EMBL" id="KAK6498767.1"/>
    </source>
</evidence>
<sequence length="313" mass="34365">MSDLPTLVFVPGAWHRPICYSKIIKPLEEEYNLKCRAVTLPSASDNPEATFKDDLDAACGVISGETGEGRDVVVIAHSYGGLVGNSAIKDFVRGEEGKGRVVGLVLIASGFTFTGLAFMDPLLGIPPPAWRVNRDTGFAEIVVDAGEFFYHDVEEGERGYWVRQLGEQSLKSLFEGGEYTYAGWRDVPAWYVGTVEDRGLPVVVQRMNVGMARGMGGDVVHRELRSGHSPFLSMPGEVVGILVEAVEAFTGKKVARREEVGGTGGGGGVILPAVRLWEPTTWWRFGVPFFFGRIIGRGIVAFGWWRRVWRGLW</sequence>
<protein>
    <recommendedName>
        <fullName evidence="1">AB hydrolase-1 domain-containing protein</fullName>
    </recommendedName>
</protein>
<name>A0AAV9VZH5_9PEZI</name>
<evidence type="ECO:0000313" key="3">
    <source>
        <dbReference type="Proteomes" id="UP001370758"/>
    </source>
</evidence>
<dbReference type="Gene3D" id="3.40.50.1820">
    <property type="entry name" value="alpha/beta hydrolase"/>
    <property type="match status" value="1"/>
</dbReference>
<gene>
    <name evidence="2" type="ORF">TWF481_011341</name>
</gene>
<feature type="domain" description="AB hydrolase-1" evidence="1">
    <location>
        <begin position="7"/>
        <end position="239"/>
    </location>
</feature>
<accession>A0AAV9VZH5</accession>
<dbReference type="PANTHER" id="PTHR37017:SF3">
    <property type="entry name" value="AB HYDROLASE-1 DOMAIN-CONTAINING PROTEIN"/>
    <property type="match status" value="1"/>
</dbReference>
<dbReference type="Pfam" id="PF12697">
    <property type="entry name" value="Abhydrolase_6"/>
    <property type="match status" value="1"/>
</dbReference>
<reference evidence="2 3" key="1">
    <citation type="submission" date="2023-08" db="EMBL/GenBank/DDBJ databases">
        <authorList>
            <person name="Palmer J.M."/>
        </authorList>
    </citation>
    <scope>NUCLEOTIDE SEQUENCE [LARGE SCALE GENOMIC DNA]</scope>
    <source>
        <strain evidence="2 3">TWF481</strain>
    </source>
</reference>
<dbReference type="EMBL" id="JAVHJL010000008">
    <property type="protein sequence ID" value="KAK6498767.1"/>
    <property type="molecule type" value="Genomic_DNA"/>
</dbReference>
<proteinExistence type="predicted"/>
<organism evidence="2 3">
    <name type="scientific">Arthrobotrys musiformis</name>
    <dbReference type="NCBI Taxonomy" id="47236"/>
    <lineage>
        <taxon>Eukaryota</taxon>
        <taxon>Fungi</taxon>
        <taxon>Dikarya</taxon>
        <taxon>Ascomycota</taxon>
        <taxon>Pezizomycotina</taxon>
        <taxon>Orbiliomycetes</taxon>
        <taxon>Orbiliales</taxon>
        <taxon>Orbiliaceae</taxon>
        <taxon>Arthrobotrys</taxon>
    </lineage>
</organism>
<dbReference type="Proteomes" id="UP001370758">
    <property type="component" value="Unassembled WGS sequence"/>
</dbReference>
<dbReference type="InterPro" id="IPR000073">
    <property type="entry name" value="AB_hydrolase_1"/>
</dbReference>
<dbReference type="AlphaFoldDB" id="A0AAV9VZH5"/>
<dbReference type="InterPro" id="IPR052897">
    <property type="entry name" value="Sec-Metab_Biosynth_Hydrolase"/>
</dbReference>
<dbReference type="InterPro" id="IPR029058">
    <property type="entry name" value="AB_hydrolase_fold"/>
</dbReference>
<dbReference type="SUPFAM" id="SSF53474">
    <property type="entry name" value="alpha/beta-Hydrolases"/>
    <property type="match status" value="1"/>
</dbReference>
<keyword evidence="3" id="KW-1185">Reference proteome</keyword>
<evidence type="ECO:0000259" key="1">
    <source>
        <dbReference type="Pfam" id="PF12697"/>
    </source>
</evidence>
<dbReference type="PANTHER" id="PTHR37017">
    <property type="entry name" value="AB HYDROLASE-1 DOMAIN-CONTAINING PROTEIN-RELATED"/>
    <property type="match status" value="1"/>
</dbReference>